<dbReference type="InterPro" id="IPR013216">
    <property type="entry name" value="Methyltransf_11"/>
</dbReference>
<keyword evidence="2" id="KW-0808">Transferase</keyword>
<organism evidence="2">
    <name type="scientific">Eremomyces bilateralis CBS 781.70</name>
    <dbReference type="NCBI Taxonomy" id="1392243"/>
    <lineage>
        <taxon>Eukaryota</taxon>
        <taxon>Fungi</taxon>
        <taxon>Dikarya</taxon>
        <taxon>Ascomycota</taxon>
        <taxon>Pezizomycotina</taxon>
        <taxon>Dothideomycetes</taxon>
        <taxon>Dothideomycetes incertae sedis</taxon>
        <taxon>Eremomycetales</taxon>
        <taxon>Eremomycetaceae</taxon>
        <taxon>Eremomyces</taxon>
    </lineage>
</organism>
<dbReference type="CDD" id="cd02440">
    <property type="entry name" value="AdoMet_MTases"/>
    <property type="match status" value="1"/>
</dbReference>
<evidence type="ECO:0000313" key="3">
    <source>
        <dbReference type="Proteomes" id="UP000504638"/>
    </source>
</evidence>
<sequence>MNPAASKFMEGHSPRRTFPKYFTELATNYTLSTGNSTAKVIAKYLAQNPSLLDTSSIINDDACGPAIAAAAVIAHLGHEPNRIDANDNVPAMVEAAEARIKGQGWQHVHAAVIDSHKLPYTDKTFTVSISNISAFTFTDALVCFKEMHRTLQPNGTLVVTVWKRFGAAEIIHAAQKKVRADSEPMKVPRTEFMHDGFVAEMVRATGFIDVKQEVVSVICEGDEIDGLRGFMLSDFTRSAKEGWNDQEIASWPAAVNEAVKEEVSREGGVKFEAWAVTGKRQSDL</sequence>
<dbReference type="RefSeq" id="XP_033529501.1">
    <property type="nucleotide sequence ID" value="XM_033680474.1"/>
</dbReference>
<dbReference type="Pfam" id="PF08241">
    <property type="entry name" value="Methyltransf_11"/>
    <property type="match status" value="1"/>
</dbReference>
<name>A0A6G1FQ89_9PEZI</name>
<evidence type="ECO:0000259" key="1">
    <source>
        <dbReference type="Pfam" id="PF08241"/>
    </source>
</evidence>
<dbReference type="EMBL" id="ML975207">
    <property type="protein sequence ID" value="KAF1807870.1"/>
    <property type="molecule type" value="Genomic_DNA"/>
</dbReference>
<protein>
    <submittedName>
        <fullName evidence="2 4">S-adenosyl-L-methionine-dependent methyltransferase</fullName>
    </submittedName>
</protein>
<dbReference type="GeneID" id="54421044"/>
<dbReference type="Gene3D" id="3.40.50.150">
    <property type="entry name" value="Vaccinia Virus protein VP39"/>
    <property type="match status" value="1"/>
</dbReference>
<dbReference type="Proteomes" id="UP000504638">
    <property type="component" value="Unplaced"/>
</dbReference>
<dbReference type="SUPFAM" id="SSF53335">
    <property type="entry name" value="S-adenosyl-L-methionine-dependent methyltransferases"/>
    <property type="match status" value="1"/>
</dbReference>
<keyword evidence="2 4" id="KW-0489">Methyltransferase</keyword>
<keyword evidence="3" id="KW-1185">Reference proteome</keyword>
<dbReference type="InterPro" id="IPR029063">
    <property type="entry name" value="SAM-dependent_MTases_sf"/>
</dbReference>
<feature type="domain" description="Methyltransferase type 11" evidence="1">
    <location>
        <begin position="63"/>
        <end position="159"/>
    </location>
</feature>
<accession>A0A6G1FQ89</accession>
<dbReference type="GO" id="GO:0032259">
    <property type="term" value="P:methylation"/>
    <property type="evidence" value="ECO:0007669"/>
    <property type="project" value="UniProtKB-KW"/>
</dbReference>
<evidence type="ECO:0000313" key="2">
    <source>
        <dbReference type="EMBL" id="KAF1807870.1"/>
    </source>
</evidence>
<dbReference type="GO" id="GO:0008757">
    <property type="term" value="F:S-adenosylmethionine-dependent methyltransferase activity"/>
    <property type="evidence" value="ECO:0007669"/>
    <property type="project" value="InterPro"/>
</dbReference>
<evidence type="ECO:0000313" key="4">
    <source>
        <dbReference type="RefSeq" id="XP_033529501.1"/>
    </source>
</evidence>
<proteinExistence type="predicted"/>
<dbReference type="OrthoDB" id="2013972at2759"/>
<reference evidence="2 4" key="1">
    <citation type="submission" date="2020-01" db="EMBL/GenBank/DDBJ databases">
        <authorList>
            <consortium name="DOE Joint Genome Institute"/>
            <person name="Haridas S."/>
            <person name="Albert R."/>
            <person name="Binder M."/>
            <person name="Bloem J."/>
            <person name="Labutti K."/>
            <person name="Salamov A."/>
            <person name="Andreopoulos B."/>
            <person name="Baker S.E."/>
            <person name="Barry K."/>
            <person name="Bills G."/>
            <person name="Bluhm B.H."/>
            <person name="Cannon C."/>
            <person name="Castanera R."/>
            <person name="Culley D.E."/>
            <person name="Daum C."/>
            <person name="Ezra D."/>
            <person name="Gonzalez J.B."/>
            <person name="Henrissat B."/>
            <person name="Kuo A."/>
            <person name="Liang C."/>
            <person name="Lipzen A."/>
            <person name="Lutzoni F."/>
            <person name="Magnuson J."/>
            <person name="Mondo S."/>
            <person name="Nolan M."/>
            <person name="Ohm R."/>
            <person name="Pangilinan J."/>
            <person name="Park H.-J."/>
            <person name="Ramirez L."/>
            <person name="Alfaro M."/>
            <person name="Sun H."/>
            <person name="Tritt A."/>
            <person name="Yoshinaga Y."/>
            <person name="Zwiers L.-H."/>
            <person name="Turgeon B.G."/>
            <person name="Goodwin S.B."/>
            <person name="Spatafora J.W."/>
            <person name="Crous P.W."/>
            <person name="Grigoriev I.V."/>
        </authorList>
    </citation>
    <scope>NUCLEOTIDE SEQUENCE</scope>
    <source>
        <strain evidence="2 4">CBS 781.70</strain>
    </source>
</reference>
<gene>
    <name evidence="2 4" type="ORF">P152DRAFT_463115</name>
</gene>
<reference evidence="4" key="2">
    <citation type="submission" date="2020-04" db="EMBL/GenBank/DDBJ databases">
        <authorList>
            <consortium name="NCBI Genome Project"/>
        </authorList>
    </citation>
    <scope>NUCLEOTIDE SEQUENCE</scope>
    <source>
        <strain evidence="4">CBS 781.70</strain>
    </source>
</reference>
<reference evidence="4" key="3">
    <citation type="submission" date="2025-04" db="UniProtKB">
        <authorList>
            <consortium name="RefSeq"/>
        </authorList>
    </citation>
    <scope>IDENTIFICATION</scope>
    <source>
        <strain evidence="4">CBS 781.70</strain>
    </source>
</reference>
<dbReference type="AlphaFoldDB" id="A0A6G1FQ89"/>